<comment type="caution">
    <text evidence="3">The sequence shown here is derived from an EMBL/GenBank/DDBJ whole genome shotgun (WGS) entry which is preliminary data.</text>
</comment>
<accession>A0A4U8TJL3</accession>
<evidence type="ECO:0000313" key="3">
    <source>
        <dbReference type="EMBL" id="TLD99884.1"/>
    </source>
</evidence>
<evidence type="ECO:0000313" key="4">
    <source>
        <dbReference type="Proteomes" id="UP000029707"/>
    </source>
</evidence>
<evidence type="ECO:0000256" key="1">
    <source>
        <dbReference type="SAM" id="MobiDB-lite"/>
    </source>
</evidence>
<dbReference type="RefSeq" id="WP_034363853.1">
    <property type="nucleotide sequence ID" value="NZ_CAJUDB010000013.1"/>
</dbReference>
<gene>
    <name evidence="3" type="ORF">LS65_008890</name>
</gene>
<organism evidence="3 4">
    <name type="scientific">Helicobacter japonicus</name>
    <dbReference type="NCBI Taxonomy" id="425400"/>
    <lineage>
        <taxon>Bacteria</taxon>
        <taxon>Pseudomonadati</taxon>
        <taxon>Campylobacterota</taxon>
        <taxon>Epsilonproteobacteria</taxon>
        <taxon>Campylobacterales</taxon>
        <taxon>Helicobacteraceae</taxon>
        <taxon>Helicobacter</taxon>
    </lineage>
</organism>
<dbReference type="Proteomes" id="UP000029707">
    <property type="component" value="Unassembled WGS sequence"/>
</dbReference>
<dbReference type="EMBL" id="JRMQ02000016">
    <property type="protein sequence ID" value="TLD99884.1"/>
    <property type="molecule type" value="Genomic_DNA"/>
</dbReference>
<sequence length="557" mass="60632">MKQISIKFTFNVKDGSLQKIKKELDSINKNSANELYALELKLHEQKMEYIQEYSKAYKDLQSDMQSALNEDIQSIFNGNVHYFRSLINELFSSLQSVITKGFATSISAAFMESRVIESMNKSIASAIDGLGSNSAVGGIIGKVTGLQIGESTLGEVVGETLAGFGIASAVGGLVGSFISNNENAAKTQKYTQIGAAGGATTGAAIGSFVPVIGTSLGALVGGLVGGISGALVGSFDSTKITTTAQGVELISKATKDNVSAREFADKKEVKKKWWGLQSNTSNWREHYNASNLALKGIQQSIRGYEYLLQDIGGGVKSLSIAKGDYKSYADILNAGAKELIKSFYESPHNALKEHLITPNINKIYNMWADYAKSMNKQISEALSESLTAFVSTGQNFQSWLYTFKGQTSEAARYSAELAALQVERLQESLGASDVNIDNYLSYREEALRENFDPQTIERINALGEALMQSADASKKYEEALKGENKTKLNMIDPFLHKVKKLEDYKLEQESSSEKLQVNILTTLKSLLRVNQESLEVSQAGTSSPNPSPLFKRDSINS</sequence>
<name>A0A4U8TJL3_9HELI</name>
<feature type="domain" description="Glycine zipper" evidence="2">
    <location>
        <begin position="193"/>
        <end position="234"/>
    </location>
</feature>
<feature type="compositionally biased region" description="Polar residues" evidence="1">
    <location>
        <begin position="535"/>
        <end position="544"/>
    </location>
</feature>
<feature type="region of interest" description="Disordered" evidence="1">
    <location>
        <begin position="535"/>
        <end position="557"/>
    </location>
</feature>
<proteinExistence type="predicted"/>
<protein>
    <recommendedName>
        <fullName evidence="2">Glycine zipper domain-containing protein</fullName>
    </recommendedName>
</protein>
<dbReference type="STRING" id="425400.LS65_10215"/>
<dbReference type="Pfam" id="PF13488">
    <property type="entry name" value="Gly-zipper_Omp"/>
    <property type="match status" value="1"/>
</dbReference>
<reference evidence="3 4" key="1">
    <citation type="journal article" date="2014" name="Genome Announc.">
        <title>Draft genome sequences of eight enterohepatic helicobacter species isolated from both laboratory and wild rodents.</title>
        <authorList>
            <person name="Sheh A."/>
            <person name="Shen Z."/>
            <person name="Fox J.G."/>
        </authorList>
    </citation>
    <scope>NUCLEOTIDE SEQUENCE [LARGE SCALE GENOMIC DNA]</scope>
    <source>
        <strain evidence="3 4">MIT 01-6451</strain>
    </source>
</reference>
<keyword evidence="4" id="KW-1185">Reference proteome</keyword>
<evidence type="ECO:0000259" key="2">
    <source>
        <dbReference type="Pfam" id="PF13488"/>
    </source>
</evidence>
<dbReference type="InterPro" id="IPR039567">
    <property type="entry name" value="Gly-zipper"/>
</dbReference>
<dbReference type="AlphaFoldDB" id="A0A4U8TJL3"/>
<dbReference type="OrthoDB" id="5313696at2"/>